<organism evidence="1 2">
    <name type="scientific">Clostridium brassicae</name>
    <dbReference type="NCBI Taxonomy" id="2999072"/>
    <lineage>
        <taxon>Bacteria</taxon>
        <taxon>Bacillati</taxon>
        <taxon>Bacillota</taxon>
        <taxon>Clostridia</taxon>
        <taxon>Eubacteriales</taxon>
        <taxon>Clostridiaceae</taxon>
        <taxon>Clostridium</taxon>
    </lineage>
</organism>
<reference evidence="1" key="1">
    <citation type="submission" date="2022-12" db="EMBL/GenBank/DDBJ databases">
        <title>Clostridium sp. nov., isolated from industrial wastewater.</title>
        <authorList>
            <person name="Jiayan W."/>
        </authorList>
    </citation>
    <scope>NUCLEOTIDE SEQUENCE</scope>
    <source>
        <strain evidence="1">ZC22-4</strain>
    </source>
</reference>
<evidence type="ECO:0008006" key="3">
    <source>
        <dbReference type="Google" id="ProtNLM"/>
    </source>
</evidence>
<evidence type="ECO:0000313" key="1">
    <source>
        <dbReference type="EMBL" id="MCY6958588.1"/>
    </source>
</evidence>
<accession>A0ABT4D8G3</accession>
<comment type="caution">
    <text evidence="1">The sequence shown here is derived from an EMBL/GenBank/DDBJ whole genome shotgun (WGS) entry which is preliminary data.</text>
</comment>
<sequence>MEKKKIYAIEIICLICFTFLLGYTIGLSKAEKNINNNSYESSMDVNVPKTVSDKALNKVVSENAEVVFQMQCDSNNGSKYIVERRKKASDEGIVGKKGNELEQKYKDEGYILKDINNETVQMIRKPLVYNPKAYVLMTENNEIVIAHANEKGSIFDEKGNIIERQGTGTKLQSLRPEDIKNIVKGDKSIQYKSNVELNDSIKDFDIKYEMPE</sequence>
<proteinExistence type="predicted"/>
<name>A0ABT4D8G3_9CLOT</name>
<dbReference type="Proteomes" id="UP001144612">
    <property type="component" value="Unassembled WGS sequence"/>
</dbReference>
<gene>
    <name evidence="1" type="ORF">OW729_08230</name>
</gene>
<dbReference type="EMBL" id="JAPQFJ010000007">
    <property type="protein sequence ID" value="MCY6958588.1"/>
    <property type="molecule type" value="Genomic_DNA"/>
</dbReference>
<dbReference type="RefSeq" id="WP_268061008.1">
    <property type="nucleotide sequence ID" value="NZ_JAPQFJ010000007.1"/>
</dbReference>
<keyword evidence="2" id="KW-1185">Reference proteome</keyword>
<evidence type="ECO:0000313" key="2">
    <source>
        <dbReference type="Proteomes" id="UP001144612"/>
    </source>
</evidence>
<protein>
    <recommendedName>
        <fullName evidence="3">Bypass of forespore C C-terminal domain-containing protein</fullName>
    </recommendedName>
</protein>